<reference evidence="1" key="1">
    <citation type="submission" date="2015-04" db="EMBL/GenBank/DDBJ databases">
        <title>The genome sequence of the plant pathogenic Rhizarian Plasmodiophora brassicae reveals insights in its biotrophic life cycle and the origin of chitin synthesis.</title>
        <authorList>
            <person name="Schwelm A."/>
            <person name="Fogelqvist J."/>
            <person name="Knaust A."/>
            <person name="Julke S."/>
            <person name="Lilja T."/>
            <person name="Dhandapani V."/>
            <person name="Bonilla-Rosso G."/>
            <person name="Karlsson M."/>
            <person name="Shevchenko A."/>
            <person name="Choi S.R."/>
            <person name="Kim H.G."/>
            <person name="Park J.Y."/>
            <person name="Lim Y.P."/>
            <person name="Ludwig-Muller J."/>
            <person name="Dixelius C."/>
        </authorList>
    </citation>
    <scope>NUCLEOTIDE SEQUENCE</scope>
    <source>
        <tissue evidence="1">Potato root galls</tissue>
    </source>
</reference>
<name>A0A0H5RH23_9EUKA</name>
<evidence type="ECO:0000313" key="1">
    <source>
        <dbReference type="EMBL" id="CRZ07989.1"/>
    </source>
</evidence>
<protein>
    <submittedName>
        <fullName evidence="1">Uncharacterized protein</fullName>
    </submittedName>
</protein>
<dbReference type="AlphaFoldDB" id="A0A0H5RH23"/>
<dbReference type="EMBL" id="HACM01007547">
    <property type="protein sequence ID" value="CRZ07989.1"/>
    <property type="molecule type" value="Transcribed_RNA"/>
</dbReference>
<sequence length="128" mass="14065">MAIPEPAIDTTADPSSYDATVDDVLDLFDTQTRTIHASSTDHHATGFFVPVVVGDILHEPAYIDSDASRSSVPEDVLELLTTSRPSQNVHCPAAQLHRLVRSTRRIRSPVRVNRAPVHMGLRAVRPSF</sequence>
<proteinExistence type="predicted"/>
<accession>A0A0H5RH23</accession>
<organism evidence="1">
    <name type="scientific">Spongospora subterranea</name>
    <dbReference type="NCBI Taxonomy" id="70186"/>
    <lineage>
        <taxon>Eukaryota</taxon>
        <taxon>Sar</taxon>
        <taxon>Rhizaria</taxon>
        <taxon>Endomyxa</taxon>
        <taxon>Phytomyxea</taxon>
        <taxon>Plasmodiophorida</taxon>
        <taxon>Plasmodiophoridae</taxon>
        <taxon>Spongospora</taxon>
    </lineage>
</organism>